<dbReference type="EMBL" id="JASSZA010000001">
    <property type="protein sequence ID" value="KAK2121846.1"/>
    <property type="molecule type" value="Genomic_DNA"/>
</dbReference>
<evidence type="ECO:0000313" key="2">
    <source>
        <dbReference type="EMBL" id="KAK2121846.1"/>
    </source>
</evidence>
<reference evidence="2 3" key="1">
    <citation type="submission" date="2023-05" db="EMBL/GenBank/DDBJ databases">
        <title>B98-5 Cell Line De Novo Hybrid Assembly: An Optical Mapping Approach.</title>
        <authorList>
            <person name="Kananen K."/>
            <person name="Auerbach J.A."/>
            <person name="Kautto E."/>
            <person name="Blachly J.S."/>
        </authorList>
    </citation>
    <scope>NUCLEOTIDE SEQUENCE [LARGE SCALE GENOMIC DNA]</scope>
    <source>
        <strain evidence="2">B95-8</strain>
        <tissue evidence="2">Cell line</tissue>
    </source>
</reference>
<organism evidence="2 3">
    <name type="scientific">Saguinus oedipus</name>
    <name type="common">Cotton-top tamarin</name>
    <name type="synonym">Oedipomidas oedipus</name>
    <dbReference type="NCBI Taxonomy" id="9490"/>
    <lineage>
        <taxon>Eukaryota</taxon>
        <taxon>Metazoa</taxon>
        <taxon>Chordata</taxon>
        <taxon>Craniata</taxon>
        <taxon>Vertebrata</taxon>
        <taxon>Euteleostomi</taxon>
        <taxon>Mammalia</taxon>
        <taxon>Eutheria</taxon>
        <taxon>Euarchontoglires</taxon>
        <taxon>Primates</taxon>
        <taxon>Haplorrhini</taxon>
        <taxon>Platyrrhini</taxon>
        <taxon>Cebidae</taxon>
        <taxon>Callitrichinae</taxon>
        <taxon>Saguinus</taxon>
    </lineage>
</organism>
<sequence length="146" mass="15848">MGGRSQPEGYAALTLAEHSLLQHKGSGAAVGSNQEPGTKTEAQCESTKEEAWGTPSCATNTSHMPWARSDWQEESSHPPATTTGSPKYYGKRPLHWPAWASSGDEETYCDACLDTVMPQFIRLSSSPCRTIPVRKLGLEMPIWAPA</sequence>
<protein>
    <submittedName>
        <fullName evidence="2">Uncharacterized protein</fullName>
    </submittedName>
</protein>
<accession>A0ABQ9WJK3</accession>
<comment type="caution">
    <text evidence="2">The sequence shown here is derived from an EMBL/GenBank/DDBJ whole genome shotgun (WGS) entry which is preliminary data.</text>
</comment>
<feature type="compositionally biased region" description="Polar residues" evidence="1">
    <location>
        <begin position="31"/>
        <end position="45"/>
    </location>
</feature>
<evidence type="ECO:0000313" key="3">
    <source>
        <dbReference type="Proteomes" id="UP001266305"/>
    </source>
</evidence>
<evidence type="ECO:0000256" key="1">
    <source>
        <dbReference type="SAM" id="MobiDB-lite"/>
    </source>
</evidence>
<keyword evidence="3" id="KW-1185">Reference proteome</keyword>
<feature type="region of interest" description="Disordered" evidence="1">
    <location>
        <begin position="25"/>
        <end position="59"/>
    </location>
</feature>
<proteinExistence type="predicted"/>
<feature type="region of interest" description="Disordered" evidence="1">
    <location>
        <begin position="68"/>
        <end position="87"/>
    </location>
</feature>
<dbReference type="Proteomes" id="UP001266305">
    <property type="component" value="Unassembled WGS sequence"/>
</dbReference>
<name>A0ABQ9WJK3_SAGOE</name>
<gene>
    <name evidence="2" type="ORF">P7K49_003232</name>
</gene>